<gene>
    <name evidence="2" type="ORF">TeGR_g7677</name>
</gene>
<accession>A0ABQ6N246</accession>
<protein>
    <submittedName>
        <fullName evidence="2">Uncharacterized protein</fullName>
    </submittedName>
</protein>
<proteinExistence type="predicted"/>
<feature type="region of interest" description="Disordered" evidence="1">
    <location>
        <begin position="53"/>
        <end position="74"/>
    </location>
</feature>
<evidence type="ECO:0000313" key="2">
    <source>
        <dbReference type="EMBL" id="GMI37874.1"/>
    </source>
</evidence>
<sequence length="258" mass="26324">MAEIDKSNRCVVCAQPGSIVCLAAPSTTTTTTTSSSSSSSTILLCPLHALSTPAGRRPAAPSPHPAGAVHKTQGPGVPAGVAAAQSVFAEAFTELSSDLMSRAAKASILAQRASTAAAPSAGGGEDLLAAMLGVPTTSAAPAKKRAAQPVPKKRSVGAELAELAAGSGTNLAYKRRATRPRHMGLSDAPSRAPGDAEEEEKLISHQCPNCGSRKTEVVGGHVARGDTHKVETWGRKDVDGVLRVLCKDCGKVFEEEVA</sequence>
<evidence type="ECO:0000313" key="3">
    <source>
        <dbReference type="Proteomes" id="UP001165060"/>
    </source>
</evidence>
<organism evidence="2 3">
    <name type="scientific">Tetraparma gracilis</name>
    <dbReference type="NCBI Taxonomy" id="2962635"/>
    <lineage>
        <taxon>Eukaryota</taxon>
        <taxon>Sar</taxon>
        <taxon>Stramenopiles</taxon>
        <taxon>Ochrophyta</taxon>
        <taxon>Bolidophyceae</taxon>
        <taxon>Parmales</taxon>
        <taxon>Triparmaceae</taxon>
        <taxon>Tetraparma</taxon>
    </lineage>
</organism>
<name>A0ABQ6N246_9STRA</name>
<keyword evidence="3" id="KW-1185">Reference proteome</keyword>
<dbReference type="Proteomes" id="UP001165060">
    <property type="component" value="Unassembled WGS sequence"/>
</dbReference>
<dbReference type="EMBL" id="BRYB01001999">
    <property type="protein sequence ID" value="GMI37874.1"/>
    <property type="molecule type" value="Genomic_DNA"/>
</dbReference>
<reference evidence="2 3" key="1">
    <citation type="journal article" date="2023" name="Commun. Biol.">
        <title>Genome analysis of Parmales, the sister group of diatoms, reveals the evolutionary specialization of diatoms from phago-mixotrophs to photoautotrophs.</title>
        <authorList>
            <person name="Ban H."/>
            <person name="Sato S."/>
            <person name="Yoshikawa S."/>
            <person name="Yamada K."/>
            <person name="Nakamura Y."/>
            <person name="Ichinomiya M."/>
            <person name="Sato N."/>
            <person name="Blanc-Mathieu R."/>
            <person name="Endo H."/>
            <person name="Kuwata A."/>
            <person name="Ogata H."/>
        </authorList>
    </citation>
    <scope>NUCLEOTIDE SEQUENCE [LARGE SCALE GENOMIC DNA]</scope>
</reference>
<comment type="caution">
    <text evidence="2">The sequence shown here is derived from an EMBL/GenBank/DDBJ whole genome shotgun (WGS) entry which is preliminary data.</text>
</comment>
<evidence type="ECO:0000256" key="1">
    <source>
        <dbReference type="SAM" id="MobiDB-lite"/>
    </source>
</evidence>